<dbReference type="WBParaSite" id="jg5996">
    <property type="protein sequence ID" value="jg5996"/>
    <property type="gene ID" value="jg5996"/>
</dbReference>
<feature type="region of interest" description="Disordered" evidence="6">
    <location>
        <begin position="36"/>
        <end position="100"/>
    </location>
</feature>
<dbReference type="Pfam" id="PF00250">
    <property type="entry name" value="Forkhead"/>
    <property type="match status" value="1"/>
</dbReference>
<protein>
    <recommendedName>
        <fullName evidence="3">Forkhead box protein fkh-2</fullName>
    </recommendedName>
    <alternativeName>
        <fullName evidence="4">Forkhead transcription factor family member fkh-2</fullName>
    </alternativeName>
</protein>
<dbReference type="GO" id="GO:1990837">
    <property type="term" value="F:sequence-specific double-stranded DNA binding"/>
    <property type="evidence" value="ECO:0007669"/>
    <property type="project" value="TreeGrafter"/>
</dbReference>
<evidence type="ECO:0000256" key="2">
    <source>
        <dbReference type="ARBA" id="ARBA00056063"/>
    </source>
</evidence>
<dbReference type="InterPro" id="IPR036388">
    <property type="entry name" value="WH-like_DNA-bd_sf"/>
</dbReference>
<dbReference type="PROSITE" id="PS50039">
    <property type="entry name" value="FORK_HEAD_3"/>
    <property type="match status" value="1"/>
</dbReference>
<evidence type="ECO:0000256" key="4">
    <source>
        <dbReference type="ARBA" id="ARBA00077297"/>
    </source>
</evidence>
<dbReference type="GO" id="GO:0003700">
    <property type="term" value="F:DNA-binding transcription factor activity"/>
    <property type="evidence" value="ECO:0007669"/>
    <property type="project" value="InterPro"/>
</dbReference>
<dbReference type="GO" id="GO:0005634">
    <property type="term" value="C:nucleus"/>
    <property type="evidence" value="ECO:0007669"/>
    <property type="project" value="UniProtKB-SubCell"/>
</dbReference>
<dbReference type="AlphaFoldDB" id="A0A915EHM1"/>
<dbReference type="Proteomes" id="UP000887574">
    <property type="component" value="Unplaced"/>
</dbReference>
<feature type="compositionally biased region" description="Acidic residues" evidence="6">
    <location>
        <begin position="131"/>
        <end position="148"/>
    </location>
</feature>
<dbReference type="PANTHER" id="PTHR46617:SF3">
    <property type="entry name" value="FORKHEAD BOX PROTEIN G1"/>
    <property type="match status" value="1"/>
</dbReference>
<evidence type="ECO:0000313" key="9">
    <source>
        <dbReference type="WBParaSite" id="jg5996"/>
    </source>
</evidence>
<dbReference type="PROSITE" id="PS00658">
    <property type="entry name" value="FORK_HEAD_2"/>
    <property type="match status" value="1"/>
</dbReference>
<dbReference type="InterPro" id="IPR001766">
    <property type="entry name" value="Fork_head_dom"/>
</dbReference>
<dbReference type="PRINTS" id="PR00053">
    <property type="entry name" value="FORKHEAD"/>
</dbReference>
<keyword evidence="5" id="KW-0539">Nucleus</keyword>
<evidence type="ECO:0000256" key="1">
    <source>
        <dbReference type="ARBA" id="ARBA00023125"/>
    </source>
</evidence>
<dbReference type="Gene3D" id="1.10.10.10">
    <property type="entry name" value="Winged helix-like DNA-binding domain superfamily/Winged helix DNA-binding domain"/>
    <property type="match status" value="1"/>
</dbReference>
<name>A0A915EHM1_9BILA</name>
<dbReference type="SMART" id="SM00339">
    <property type="entry name" value="FH"/>
    <property type="match status" value="1"/>
</dbReference>
<comment type="subcellular location">
    <subcellularLocation>
        <location evidence="5">Nucleus</location>
    </subcellularLocation>
</comment>
<dbReference type="PANTHER" id="PTHR46617">
    <property type="entry name" value="FORKHEAD BOX PROTEIN G1"/>
    <property type="match status" value="1"/>
</dbReference>
<evidence type="ECO:0000256" key="3">
    <source>
        <dbReference type="ARBA" id="ARBA00071019"/>
    </source>
</evidence>
<dbReference type="InterPro" id="IPR030456">
    <property type="entry name" value="TF_fork_head_CS_2"/>
</dbReference>
<organism evidence="8 9">
    <name type="scientific">Ditylenchus dipsaci</name>
    <dbReference type="NCBI Taxonomy" id="166011"/>
    <lineage>
        <taxon>Eukaryota</taxon>
        <taxon>Metazoa</taxon>
        <taxon>Ecdysozoa</taxon>
        <taxon>Nematoda</taxon>
        <taxon>Chromadorea</taxon>
        <taxon>Rhabditida</taxon>
        <taxon>Tylenchina</taxon>
        <taxon>Tylenchomorpha</taxon>
        <taxon>Sphaerularioidea</taxon>
        <taxon>Anguinidae</taxon>
        <taxon>Anguininae</taxon>
        <taxon>Ditylenchus</taxon>
    </lineage>
</organism>
<keyword evidence="1 5" id="KW-0238">DNA-binding</keyword>
<dbReference type="InterPro" id="IPR036390">
    <property type="entry name" value="WH_DNA-bd_sf"/>
</dbReference>
<evidence type="ECO:0000256" key="5">
    <source>
        <dbReference type="PROSITE-ProRule" id="PRU00089"/>
    </source>
</evidence>
<keyword evidence="8" id="KW-1185">Reference proteome</keyword>
<feature type="compositionally biased region" description="Polar residues" evidence="6">
    <location>
        <begin position="36"/>
        <end position="45"/>
    </location>
</feature>
<proteinExistence type="predicted"/>
<evidence type="ECO:0000259" key="7">
    <source>
        <dbReference type="PROSITE" id="PS50039"/>
    </source>
</evidence>
<reference evidence="9" key="1">
    <citation type="submission" date="2022-11" db="UniProtKB">
        <authorList>
            <consortium name="WormBaseParasite"/>
        </authorList>
    </citation>
    <scope>IDENTIFICATION</scope>
</reference>
<dbReference type="GO" id="GO:0006357">
    <property type="term" value="P:regulation of transcription by RNA polymerase II"/>
    <property type="evidence" value="ECO:0007669"/>
    <property type="project" value="TreeGrafter"/>
</dbReference>
<evidence type="ECO:0000256" key="6">
    <source>
        <dbReference type="SAM" id="MobiDB-lite"/>
    </source>
</evidence>
<comment type="function">
    <text evidence="2">Transcription factor. Plays a role in embryogenesis and later development, perhaps acting redundantly with forkhead protein pes-1.</text>
</comment>
<feature type="domain" description="Fork-head" evidence="7">
    <location>
        <begin position="164"/>
        <end position="248"/>
    </location>
</feature>
<evidence type="ECO:0000313" key="8">
    <source>
        <dbReference type="Proteomes" id="UP000887574"/>
    </source>
</evidence>
<feature type="compositionally biased region" description="Polar residues" evidence="6">
    <location>
        <begin position="63"/>
        <end position="85"/>
    </location>
</feature>
<feature type="region of interest" description="Disordered" evidence="6">
    <location>
        <begin position="123"/>
        <end position="163"/>
    </location>
</feature>
<feature type="DNA-binding region" description="Fork-head" evidence="5">
    <location>
        <begin position="164"/>
        <end position="248"/>
    </location>
</feature>
<dbReference type="FunFam" id="1.10.10.10:FF:000135">
    <property type="entry name" value="forkhead box protein G1"/>
    <property type="match status" value="1"/>
</dbReference>
<dbReference type="SUPFAM" id="SSF46785">
    <property type="entry name" value="Winged helix' DNA-binding domain"/>
    <property type="match status" value="1"/>
</dbReference>
<sequence>MSSISSSPASSATSPTNSTFSMASIMQTSRFSISDLLCSSKQQHPPATAVDPADLQADKDPTEQTPPNTSNSDTFSLPSSTNSSVEAHFSCKPDHPNSATINQSVYEEDTEDTESAEELVLNNNHHHKQDEDDTDEMMGDELEDEDEISSPGAQSTSEEKRNAKPRFSYNALITMALRQSQDGRLTLNGIYEYIINRFPFYNNNKRGWQNSIRHNLSLNKFFIKVPRSYDDPGKGNYWMLDAASQDEFSLEVPLANCGDGPTLEGPIDLRLLKHILLCLRLMVGHISL</sequence>
<accession>A0A915EHM1</accession>
<dbReference type="InterPro" id="IPR047208">
    <property type="entry name" value="FOXG1"/>
</dbReference>